<dbReference type="Gene3D" id="3.40.1710.10">
    <property type="entry name" value="abc type-2 transporter like domain"/>
    <property type="match status" value="1"/>
</dbReference>
<evidence type="ECO:0000259" key="6">
    <source>
        <dbReference type="PROSITE" id="PS51012"/>
    </source>
</evidence>
<dbReference type="KEGG" id="kpf:IX53_06685"/>
<keyword evidence="4 5" id="KW-0472">Membrane</keyword>
<evidence type="ECO:0000256" key="3">
    <source>
        <dbReference type="ARBA" id="ARBA00022989"/>
    </source>
</evidence>
<dbReference type="GO" id="GO:0016020">
    <property type="term" value="C:membrane"/>
    <property type="evidence" value="ECO:0007669"/>
    <property type="project" value="UniProtKB-SubCell"/>
</dbReference>
<feature type="transmembrane region" description="Helical" evidence="5">
    <location>
        <begin position="189"/>
        <end position="208"/>
    </location>
</feature>
<dbReference type="InterPro" id="IPR047817">
    <property type="entry name" value="ABC2_TM_bact-type"/>
</dbReference>
<reference evidence="7 8" key="1">
    <citation type="submission" date="2015-04" db="EMBL/GenBank/DDBJ databases">
        <title>Complete Genome Sequence of Kosmotoga pacifica SLHLJ1.</title>
        <authorList>
            <person name="Jiang L.J."/>
            <person name="Shao Z.Z."/>
            <person name="Jebbar M."/>
        </authorList>
    </citation>
    <scope>NUCLEOTIDE SEQUENCE [LARGE SCALE GENOMIC DNA]</scope>
    <source>
        <strain evidence="7 8">SLHLJ1</strain>
    </source>
</reference>
<dbReference type="Proteomes" id="UP000035159">
    <property type="component" value="Chromosome"/>
</dbReference>
<keyword evidence="3 5" id="KW-1133">Transmembrane helix</keyword>
<comment type="subcellular location">
    <subcellularLocation>
        <location evidence="1">Membrane</location>
        <topology evidence="1">Multi-pass membrane protein</topology>
    </subcellularLocation>
</comment>
<keyword evidence="2 5" id="KW-0812">Transmembrane</keyword>
<dbReference type="InterPro" id="IPR052902">
    <property type="entry name" value="ABC-2_transporter"/>
</dbReference>
<accession>A0A0G2ZFK9</accession>
<feature type="transmembrane region" description="Helical" evidence="5">
    <location>
        <begin position="361"/>
        <end position="381"/>
    </location>
</feature>
<dbReference type="Pfam" id="PF12698">
    <property type="entry name" value="ABC2_membrane_3"/>
    <property type="match status" value="1"/>
</dbReference>
<feature type="transmembrane region" description="Helical" evidence="5">
    <location>
        <begin position="308"/>
        <end position="326"/>
    </location>
</feature>
<dbReference type="EMBL" id="CP011232">
    <property type="protein sequence ID" value="AKI97553.1"/>
    <property type="molecule type" value="Genomic_DNA"/>
</dbReference>
<evidence type="ECO:0000256" key="5">
    <source>
        <dbReference type="SAM" id="Phobius"/>
    </source>
</evidence>
<evidence type="ECO:0000256" key="2">
    <source>
        <dbReference type="ARBA" id="ARBA00022692"/>
    </source>
</evidence>
<dbReference type="PANTHER" id="PTHR43027:SF2">
    <property type="entry name" value="TRANSPORT PERMEASE PROTEIN"/>
    <property type="match status" value="1"/>
</dbReference>
<proteinExistence type="predicted"/>
<dbReference type="PANTHER" id="PTHR43027">
    <property type="entry name" value="DOXORUBICIN RESISTANCE ABC TRANSPORTER PERMEASE PROTEIN DRRC-RELATED"/>
    <property type="match status" value="1"/>
</dbReference>
<dbReference type="PROSITE" id="PS51012">
    <property type="entry name" value="ABC_TM2"/>
    <property type="match status" value="1"/>
</dbReference>
<sequence>MKRIYYFLKFSLRNDLRQFESYFWSIIFPIILFLLLTSIFGNIGNPDSLKFNAGIVKGENLAGPGMILDEVLRGISGENGPFAITEYSSLEEAQKALKDGKIELVLNIPKGTSSMLGASLIFKGNKLFHAELEIIYISGKQSSELAADIMSSILEQVNLEIARRWETAYKEVKVSTKTVTSENEESFDYNTFLFPGVLLMAILIASLMDSPLNLTFFRESGFNKKVYVTPISPVEYLTAHFMKVIAVNLLAVILLYVVALKFYSVDRAILSPRFLGSILFSLVVMIPFGLMVVSLVKKSSSVMVVGQLSFQAMMFLGGLFFPVFNMPSGMKIFVYIVPTTYLAELMRRGIGYEIGPMSDSLLVLVPSLWAIGAALVFVLNFKKVMGYE</sequence>
<evidence type="ECO:0000256" key="4">
    <source>
        <dbReference type="ARBA" id="ARBA00023136"/>
    </source>
</evidence>
<dbReference type="AlphaFoldDB" id="A0A0G2ZFK9"/>
<feature type="domain" description="ABC transmembrane type-2" evidence="6">
    <location>
        <begin position="147"/>
        <end position="384"/>
    </location>
</feature>
<dbReference type="PATRIC" id="fig|1330330.3.peg.1355"/>
<evidence type="ECO:0000256" key="1">
    <source>
        <dbReference type="ARBA" id="ARBA00004141"/>
    </source>
</evidence>
<feature type="transmembrane region" description="Helical" evidence="5">
    <location>
        <begin position="21"/>
        <end position="41"/>
    </location>
</feature>
<dbReference type="RefSeq" id="WP_047754688.1">
    <property type="nucleotide sequence ID" value="NZ_CAJUHA010000014.1"/>
</dbReference>
<dbReference type="InterPro" id="IPR013525">
    <property type="entry name" value="ABC2_TM"/>
</dbReference>
<organism evidence="7 8">
    <name type="scientific">Kosmotoga pacifica</name>
    <dbReference type="NCBI Taxonomy" id="1330330"/>
    <lineage>
        <taxon>Bacteria</taxon>
        <taxon>Thermotogati</taxon>
        <taxon>Thermotogota</taxon>
        <taxon>Thermotogae</taxon>
        <taxon>Kosmotogales</taxon>
        <taxon>Kosmotogaceae</taxon>
        <taxon>Kosmotoga</taxon>
    </lineage>
</organism>
<evidence type="ECO:0000313" key="7">
    <source>
        <dbReference type="EMBL" id="AKI97553.1"/>
    </source>
</evidence>
<feature type="transmembrane region" description="Helical" evidence="5">
    <location>
        <begin position="244"/>
        <end position="263"/>
    </location>
</feature>
<protein>
    <recommendedName>
        <fullName evidence="6">ABC transmembrane type-2 domain-containing protein</fullName>
    </recommendedName>
</protein>
<dbReference type="STRING" id="1330330.IX53_06685"/>
<evidence type="ECO:0000313" key="8">
    <source>
        <dbReference type="Proteomes" id="UP000035159"/>
    </source>
</evidence>
<gene>
    <name evidence="7" type="ORF">IX53_06685</name>
</gene>
<feature type="transmembrane region" description="Helical" evidence="5">
    <location>
        <begin position="275"/>
        <end position="296"/>
    </location>
</feature>
<keyword evidence="8" id="KW-1185">Reference proteome</keyword>
<name>A0A0G2ZFK9_9BACT</name>
<dbReference type="GO" id="GO:0140359">
    <property type="term" value="F:ABC-type transporter activity"/>
    <property type="evidence" value="ECO:0007669"/>
    <property type="project" value="InterPro"/>
</dbReference>